<accession>A0A9P4LXD1</accession>
<keyword evidence="1" id="KW-0732">Signal</keyword>
<dbReference type="Proteomes" id="UP000799776">
    <property type="component" value="Unassembled WGS sequence"/>
</dbReference>
<dbReference type="InterPro" id="IPR049818">
    <property type="entry name" value="Expansin_EXLX1-like"/>
</dbReference>
<dbReference type="SUPFAM" id="SSF49590">
    <property type="entry name" value="PHL pollen allergen"/>
    <property type="match status" value="1"/>
</dbReference>
<dbReference type="InterPro" id="IPR036908">
    <property type="entry name" value="RlpA-like_sf"/>
</dbReference>
<proteinExistence type="predicted"/>
<dbReference type="Gene3D" id="2.60.40.760">
    <property type="entry name" value="Expansin, cellulose-binding-like domain"/>
    <property type="match status" value="1"/>
</dbReference>
<dbReference type="SUPFAM" id="SSF50685">
    <property type="entry name" value="Barwin-like endoglucanases"/>
    <property type="match status" value="1"/>
</dbReference>
<reference evidence="3" key="1">
    <citation type="journal article" date="2020" name="Stud. Mycol.">
        <title>101 Dothideomycetes genomes: a test case for predicting lifestyles and emergence of pathogens.</title>
        <authorList>
            <person name="Haridas S."/>
            <person name="Albert R."/>
            <person name="Binder M."/>
            <person name="Bloem J."/>
            <person name="Labutti K."/>
            <person name="Salamov A."/>
            <person name="Andreopoulos B."/>
            <person name="Baker S."/>
            <person name="Barry K."/>
            <person name="Bills G."/>
            <person name="Bluhm B."/>
            <person name="Cannon C."/>
            <person name="Castanera R."/>
            <person name="Culley D."/>
            <person name="Daum C."/>
            <person name="Ezra D."/>
            <person name="Gonzalez J."/>
            <person name="Henrissat B."/>
            <person name="Kuo A."/>
            <person name="Liang C."/>
            <person name="Lipzen A."/>
            <person name="Lutzoni F."/>
            <person name="Magnuson J."/>
            <person name="Mondo S."/>
            <person name="Nolan M."/>
            <person name="Ohm R."/>
            <person name="Pangilinan J."/>
            <person name="Park H.-J."/>
            <person name="Ramirez L."/>
            <person name="Alfaro M."/>
            <person name="Sun H."/>
            <person name="Tritt A."/>
            <person name="Yoshinaga Y."/>
            <person name="Zwiers L.-H."/>
            <person name="Turgeon B."/>
            <person name="Goodwin S."/>
            <person name="Spatafora J."/>
            <person name="Crous P."/>
            <person name="Grigoriev I."/>
        </authorList>
    </citation>
    <scope>NUCLEOTIDE SEQUENCE</scope>
    <source>
        <strain evidence="3">CBS 121410</strain>
    </source>
</reference>
<evidence type="ECO:0000256" key="1">
    <source>
        <dbReference type="ARBA" id="ARBA00022729"/>
    </source>
</evidence>
<evidence type="ECO:0000313" key="4">
    <source>
        <dbReference type="Proteomes" id="UP000799776"/>
    </source>
</evidence>
<comment type="caution">
    <text evidence="3">The sequence shown here is derived from an EMBL/GenBank/DDBJ whole genome shotgun (WGS) entry which is preliminary data.</text>
</comment>
<evidence type="ECO:0000313" key="3">
    <source>
        <dbReference type="EMBL" id="KAF2087494.1"/>
    </source>
</evidence>
<dbReference type="InterPro" id="IPR036749">
    <property type="entry name" value="Expansin_CBD_sf"/>
</dbReference>
<dbReference type="EMBL" id="ML978720">
    <property type="protein sequence ID" value="KAF2087494.1"/>
    <property type="molecule type" value="Genomic_DNA"/>
</dbReference>
<keyword evidence="4" id="KW-1185">Reference proteome</keyword>
<gene>
    <name evidence="3" type="ORF">K490DRAFT_42137</name>
</gene>
<dbReference type="Gene3D" id="2.40.40.10">
    <property type="entry name" value="RlpA-like domain"/>
    <property type="match status" value="1"/>
</dbReference>
<organism evidence="3 4">
    <name type="scientific">Saccharata proteae CBS 121410</name>
    <dbReference type="NCBI Taxonomy" id="1314787"/>
    <lineage>
        <taxon>Eukaryota</taxon>
        <taxon>Fungi</taxon>
        <taxon>Dikarya</taxon>
        <taxon>Ascomycota</taxon>
        <taxon>Pezizomycotina</taxon>
        <taxon>Dothideomycetes</taxon>
        <taxon>Dothideomycetes incertae sedis</taxon>
        <taxon>Botryosphaeriales</taxon>
        <taxon>Saccharataceae</taxon>
        <taxon>Saccharata</taxon>
    </lineage>
</organism>
<dbReference type="GO" id="GO:0050832">
    <property type="term" value="P:defense response to fungus"/>
    <property type="evidence" value="ECO:0007669"/>
    <property type="project" value="InterPro"/>
</dbReference>
<dbReference type="CDD" id="cd22271">
    <property type="entry name" value="DPBB_EXP_N-like"/>
    <property type="match status" value="1"/>
</dbReference>
<dbReference type="OrthoDB" id="406505at2759"/>
<feature type="domain" description="Barwin" evidence="2">
    <location>
        <begin position="123"/>
        <end position="183"/>
    </location>
</feature>
<name>A0A9P4LXD1_9PEZI</name>
<protein>
    <submittedName>
        <fullName evidence="3">Carbohydrate-binding module family 63 protein</fullName>
    </submittedName>
</protein>
<dbReference type="PANTHER" id="PTHR31836">
    <property type="match status" value="1"/>
</dbReference>
<dbReference type="AlphaFoldDB" id="A0A9P4LXD1"/>
<dbReference type="InterPro" id="IPR051477">
    <property type="entry name" value="Expansin_CellWall"/>
</dbReference>
<evidence type="ECO:0000259" key="2">
    <source>
        <dbReference type="Pfam" id="PF00967"/>
    </source>
</evidence>
<dbReference type="NCBIfam" id="NF041144">
    <property type="entry name" value="expansin_EXLX1"/>
    <property type="match status" value="1"/>
</dbReference>
<sequence>SEVIVTETIDISTTICPVTATETPAASTPIYSTVPVANVSTPVYTPVASSAIVGVSSVPAISSSTPVASSPAVVSTPAASSAAVTGEATYYGGNLEGGTCSFSGYTLPSNILGTALSGQNWDTAANCGACLAVTGPSGNSITVMVVDECPECAENGLDLFEGAFTDLAAAANGTIDISWEVVECGITDPLVLRNKEGTSEYWFSIQVMNSNVPVEKLEVSVDGGSSWTEATRTEYNYFENSSGFGAETMEVRVTSTTGSTIVVSSVGVTASAQYTATSNF</sequence>
<dbReference type="GO" id="GO:0042742">
    <property type="term" value="P:defense response to bacterium"/>
    <property type="evidence" value="ECO:0007669"/>
    <property type="project" value="InterPro"/>
</dbReference>
<dbReference type="Pfam" id="PF00967">
    <property type="entry name" value="Barwin"/>
    <property type="match status" value="1"/>
</dbReference>
<feature type="non-terminal residue" evidence="3">
    <location>
        <position position="1"/>
    </location>
</feature>
<dbReference type="InterPro" id="IPR001153">
    <property type="entry name" value="Barwin_dom"/>
</dbReference>
<dbReference type="PANTHER" id="PTHR31836:SF21">
    <property type="entry name" value="EXPANSIN-LIKE PROTEIN 7"/>
    <property type="match status" value="1"/>
</dbReference>